<dbReference type="PANTHER" id="PTHR24567">
    <property type="entry name" value="CRP FAMILY TRANSCRIPTIONAL REGULATORY PROTEIN"/>
    <property type="match status" value="1"/>
</dbReference>
<dbReference type="InterPro" id="IPR036390">
    <property type="entry name" value="WH_DNA-bd_sf"/>
</dbReference>
<dbReference type="CDD" id="cd00038">
    <property type="entry name" value="CAP_ED"/>
    <property type="match status" value="1"/>
</dbReference>
<dbReference type="SMART" id="SM00100">
    <property type="entry name" value="cNMP"/>
    <property type="match status" value="1"/>
</dbReference>
<comment type="caution">
    <text evidence="6">The sequence shown here is derived from an EMBL/GenBank/DDBJ whole genome shotgun (WGS) entry which is preliminary data.</text>
</comment>
<accession>A0A3N1UN68</accession>
<dbReference type="SUPFAM" id="SSF51206">
    <property type="entry name" value="cAMP-binding domain-like"/>
    <property type="match status" value="1"/>
</dbReference>
<dbReference type="Gene3D" id="2.60.120.10">
    <property type="entry name" value="Jelly Rolls"/>
    <property type="match status" value="1"/>
</dbReference>
<dbReference type="InterPro" id="IPR012318">
    <property type="entry name" value="HTH_CRP"/>
</dbReference>
<dbReference type="EMBL" id="RJVA01000015">
    <property type="protein sequence ID" value="ROQ90170.1"/>
    <property type="molecule type" value="Genomic_DNA"/>
</dbReference>
<name>A0A3N1UN68_9BACT</name>
<proteinExistence type="predicted"/>
<gene>
    <name evidence="6" type="ORF">EDC27_2784</name>
</gene>
<keyword evidence="1" id="KW-0805">Transcription regulation</keyword>
<dbReference type="InterPro" id="IPR000595">
    <property type="entry name" value="cNMP-bd_dom"/>
</dbReference>
<dbReference type="CDD" id="cd00092">
    <property type="entry name" value="HTH_CRP"/>
    <property type="match status" value="1"/>
</dbReference>
<dbReference type="SUPFAM" id="SSF46785">
    <property type="entry name" value="Winged helix' DNA-binding domain"/>
    <property type="match status" value="1"/>
</dbReference>
<evidence type="ECO:0000256" key="2">
    <source>
        <dbReference type="ARBA" id="ARBA00023125"/>
    </source>
</evidence>
<protein>
    <submittedName>
        <fullName evidence="6">CRP/FNR family transcriptional regulator</fullName>
    </submittedName>
</protein>
<dbReference type="InterPro" id="IPR018490">
    <property type="entry name" value="cNMP-bd_dom_sf"/>
</dbReference>
<dbReference type="PANTHER" id="PTHR24567:SF74">
    <property type="entry name" value="HTH-TYPE TRANSCRIPTIONAL REGULATOR ARCR"/>
    <property type="match status" value="1"/>
</dbReference>
<dbReference type="RefSeq" id="WP_245994600.1">
    <property type="nucleotide sequence ID" value="NZ_RJVA01000015.1"/>
</dbReference>
<keyword evidence="2" id="KW-0238">DNA-binding</keyword>
<dbReference type="GO" id="GO:0003677">
    <property type="term" value="F:DNA binding"/>
    <property type="evidence" value="ECO:0007669"/>
    <property type="project" value="UniProtKB-KW"/>
</dbReference>
<sequence>MKDRGSLANKMECLSHGLLFENLSRDQLARLAAMCTECLYRKGEAIFAEGKKAEGFYVVCSGRVKVYKVSFDGREQILHLFDAGNILGEVPVFTGGTYPAHAEALTDVEALFIPRNAFIRFIQEDNSLALSMLAVLSRKLRHFTALVETLSLKEVPGRLASYLLYLNERNPSADTVDLDVTKTHLAAVLGTIPETLSRIFSKMVAAGLIEVQGRSILIKDREGLAALSQGEKLG</sequence>
<evidence type="ECO:0000259" key="4">
    <source>
        <dbReference type="PROSITE" id="PS50042"/>
    </source>
</evidence>
<dbReference type="AlphaFoldDB" id="A0A3N1UN68"/>
<dbReference type="InterPro" id="IPR050397">
    <property type="entry name" value="Env_Response_Regulators"/>
</dbReference>
<dbReference type="Pfam" id="PF13545">
    <property type="entry name" value="HTH_Crp_2"/>
    <property type="match status" value="1"/>
</dbReference>
<evidence type="ECO:0000256" key="3">
    <source>
        <dbReference type="ARBA" id="ARBA00023163"/>
    </source>
</evidence>
<evidence type="ECO:0000313" key="7">
    <source>
        <dbReference type="Proteomes" id="UP000276223"/>
    </source>
</evidence>
<dbReference type="InterPro" id="IPR014710">
    <property type="entry name" value="RmlC-like_jellyroll"/>
</dbReference>
<dbReference type="GO" id="GO:0003700">
    <property type="term" value="F:DNA-binding transcription factor activity"/>
    <property type="evidence" value="ECO:0007669"/>
    <property type="project" value="TreeGrafter"/>
</dbReference>
<dbReference type="PROSITE" id="PS51063">
    <property type="entry name" value="HTH_CRP_2"/>
    <property type="match status" value="1"/>
</dbReference>
<dbReference type="GO" id="GO:0005829">
    <property type="term" value="C:cytosol"/>
    <property type="evidence" value="ECO:0007669"/>
    <property type="project" value="TreeGrafter"/>
</dbReference>
<dbReference type="Pfam" id="PF00027">
    <property type="entry name" value="cNMP_binding"/>
    <property type="match status" value="1"/>
</dbReference>
<reference evidence="6 7" key="1">
    <citation type="submission" date="2018-11" db="EMBL/GenBank/DDBJ databases">
        <title>Genomic Encyclopedia of Type Strains, Phase IV (KMG-IV): sequencing the most valuable type-strain genomes for metagenomic binning, comparative biology and taxonomic classification.</title>
        <authorList>
            <person name="Goeker M."/>
        </authorList>
    </citation>
    <scope>NUCLEOTIDE SEQUENCE [LARGE SCALE GENOMIC DNA]</scope>
    <source>
        <strain evidence="6 7">DSM 22027</strain>
    </source>
</reference>
<keyword evidence="7" id="KW-1185">Reference proteome</keyword>
<dbReference type="InterPro" id="IPR036388">
    <property type="entry name" value="WH-like_DNA-bd_sf"/>
</dbReference>
<evidence type="ECO:0000256" key="1">
    <source>
        <dbReference type="ARBA" id="ARBA00023015"/>
    </source>
</evidence>
<dbReference type="SMART" id="SM00419">
    <property type="entry name" value="HTH_CRP"/>
    <property type="match status" value="1"/>
</dbReference>
<feature type="domain" description="HTH crp-type" evidence="5">
    <location>
        <begin position="153"/>
        <end position="222"/>
    </location>
</feature>
<evidence type="ECO:0000259" key="5">
    <source>
        <dbReference type="PROSITE" id="PS51063"/>
    </source>
</evidence>
<dbReference type="PROSITE" id="PS50042">
    <property type="entry name" value="CNMP_BINDING_3"/>
    <property type="match status" value="1"/>
</dbReference>
<feature type="domain" description="Cyclic nucleotide-binding" evidence="4">
    <location>
        <begin position="19"/>
        <end position="139"/>
    </location>
</feature>
<evidence type="ECO:0000313" key="6">
    <source>
        <dbReference type="EMBL" id="ROQ90170.1"/>
    </source>
</evidence>
<keyword evidence="3" id="KW-0804">Transcription</keyword>
<organism evidence="6 7">
    <name type="scientific">Desulfosoma caldarium</name>
    <dbReference type="NCBI Taxonomy" id="610254"/>
    <lineage>
        <taxon>Bacteria</taxon>
        <taxon>Pseudomonadati</taxon>
        <taxon>Thermodesulfobacteriota</taxon>
        <taxon>Syntrophobacteria</taxon>
        <taxon>Syntrophobacterales</taxon>
        <taxon>Syntrophobacteraceae</taxon>
        <taxon>Desulfosoma</taxon>
    </lineage>
</organism>
<dbReference type="Gene3D" id="1.10.10.10">
    <property type="entry name" value="Winged helix-like DNA-binding domain superfamily/Winged helix DNA-binding domain"/>
    <property type="match status" value="1"/>
</dbReference>
<dbReference type="Proteomes" id="UP000276223">
    <property type="component" value="Unassembled WGS sequence"/>
</dbReference>